<dbReference type="PROSITE" id="PS51192">
    <property type="entry name" value="HELICASE_ATP_BIND_1"/>
    <property type="match status" value="1"/>
</dbReference>
<evidence type="ECO:0000256" key="7">
    <source>
        <dbReference type="ARBA" id="ARBA00038437"/>
    </source>
</evidence>
<comment type="similarity">
    <text evidence="7 9">Belongs to the DEAD box helicase family.</text>
</comment>
<evidence type="ECO:0000256" key="2">
    <source>
        <dbReference type="ARBA" id="ARBA00022741"/>
    </source>
</evidence>
<evidence type="ECO:0000256" key="4">
    <source>
        <dbReference type="ARBA" id="ARBA00022806"/>
    </source>
</evidence>
<dbReference type="Gene3D" id="3.30.70.330">
    <property type="match status" value="1"/>
</dbReference>
<dbReference type="SMART" id="SM00490">
    <property type="entry name" value="HELICc"/>
    <property type="match status" value="1"/>
</dbReference>
<evidence type="ECO:0000256" key="3">
    <source>
        <dbReference type="ARBA" id="ARBA00022801"/>
    </source>
</evidence>
<sequence length="557" mass="61993">MEHNDTPVQAGFGAVSLSPELSRAVEAMGYESMTDIQAAAIPAVLAGKDIIGRSATGTGKTAAFGIPAVEMLSAQPGSAAVLVLCPTRELAMQISGEVAKFARFKRDVHLATLYGGQAMPIQLEQLRRANFVVGTPGRVMDHMRRGTLKLDAIKMVILDEADEMLNMGFLDDIRTILADAPQQRQTLLFSATMPPAILQITREFQHDPVMVAVDGGKKTLDAIEQYYYLVPPGQKPDALNLLLQAHRPERALVFCNTRRMVDELVEYLVKSGFKATGLHGEMSQMARTRVMQDFRLGLTKILVATDVAARGIDVEDVEGVYNYDIPQDDEYYIHRIGRTGRAGKRGAAHILACNRGQVRRIREIRNYIRADIKEKALPSREEILSLRHGQRMDKVREALHEPPQPQTMEAVEALIQEGYDARQIAATLLSMMGEKERRMKLPKVRAVTAAEKPARKPVRSRVAVRLNLGKRQDMAPNFIVSALCDGADIAARDIGRIDVRGDYSLIELTPEDARKVLRTMQKARIRNNRASFTLQAPGKEAPAYPPERRRKRTRPLH</sequence>
<dbReference type="AlphaFoldDB" id="A0A926CXN4"/>
<dbReference type="PROSITE" id="PS51195">
    <property type="entry name" value="Q_MOTIF"/>
    <property type="match status" value="1"/>
</dbReference>
<dbReference type="PANTHER" id="PTHR47959">
    <property type="entry name" value="ATP-DEPENDENT RNA HELICASE RHLE-RELATED"/>
    <property type="match status" value="1"/>
</dbReference>
<proteinExistence type="inferred from homology"/>
<feature type="domain" description="Helicase C-terminal" evidence="12">
    <location>
        <begin position="222"/>
        <end position="385"/>
    </location>
</feature>
<gene>
    <name evidence="14" type="ORF">H8699_01190</name>
</gene>
<name>A0A926CXN4_9FIRM</name>
<dbReference type="GO" id="GO:0016787">
    <property type="term" value="F:hydrolase activity"/>
    <property type="evidence" value="ECO:0007669"/>
    <property type="project" value="UniProtKB-KW"/>
</dbReference>
<keyword evidence="4 9" id="KW-0347">Helicase</keyword>
<dbReference type="RefSeq" id="WP_249284111.1">
    <property type="nucleotide sequence ID" value="NZ_JACRSO010000001.1"/>
</dbReference>
<evidence type="ECO:0000256" key="6">
    <source>
        <dbReference type="ARBA" id="ARBA00023016"/>
    </source>
</evidence>
<dbReference type="InterPro" id="IPR012677">
    <property type="entry name" value="Nucleotide-bd_a/b_plait_sf"/>
</dbReference>
<dbReference type="CDD" id="cd12252">
    <property type="entry name" value="RRM_DbpA"/>
    <property type="match status" value="1"/>
</dbReference>
<dbReference type="GO" id="GO:0005524">
    <property type="term" value="F:ATP binding"/>
    <property type="evidence" value="ECO:0007669"/>
    <property type="project" value="UniProtKB-KW"/>
</dbReference>
<keyword evidence="5 9" id="KW-0067">ATP-binding</keyword>
<dbReference type="InterPro" id="IPR014014">
    <property type="entry name" value="RNA_helicase_DEAD_Q_motif"/>
</dbReference>
<dbReference type="InterPro" id="IPR000629">
    <property type="entry name" value="RNA-helicase_DEAD-box_CS"/>
</dbReference>
<dbReference type="PROSITE" id="PS00039">
    <property type="entry name" value="DEAD_ATP_HELICASE"/>
    <property type="match status" value="1"/>
</dbReference>
<dbReference type="PANTHER" id="PTHR47959:SF1">
    <property type="entry name" value="ATP-DEPENDENT RNA HELICASE DBPA"/>
    <property type="match status" value="1"/>
</dbReference>
<organism evidence="14 15">
    <name type="scientific">Luoshenia tenuis</name>
    <dbReference type="NCBI Taxonomy" id="2763654"/>
    <lineage>
        <taxon>Bacteria</taxon>
        <taxon>Bacillati</taxon>
        <taxon>Bacillota</taxon>
        <taxon>Clostridia</taxon>
        <taxon>Christensenellales</taxon>
        <taxon>Christensenellaceae</taxon>
        <taxon>Luoshenia</taxon>
    </lineage>
</organism>
<keyword evidence="1" id="KW-0963">Cytoplasm</keyword>
<dbReference type="GO" id="GO:0003676">
    <property type="term" value="F:nucleic acid binding"/>
    <property type="evidence" value="ECO:0007669"/>
    <property type="project" value="InterPro"/>
</dbReference>
<evidence type="ECO:0000313" key="15">
    <source>
        <dbReference type="Proteomes" id="UP000654279"/>
    </source>
</evidence>
<dbReference type="GO" id="GO:0003724">
    <property type="term" value="F:RNA helicase activity"/>
    <property type="evidence" value="ECO:0007669"/>
    <property type="project" value="InterPro"/>
</dbReference>
<dbReference type="InterPro" id="IPR027417">
    <property type="entry name" value="P-loop_NTPase"/>
</dbReference>
<evidence type="ECO:0000256" key="8">
    <source>
        <dbReference type="PROSITE-ProRule" id="PRU00552"/>
    </source>
</evidence>
<dbReference type="InterPro" id="IPR050079">
    <property type="entry name" value="DEAD_box_RNA_helicase"/>
</dbReference>
<keyword evidence="6" id="KW-0346">Stress response</keyword>
<keyword evidence="3 9" id="KW-0378">Hydrolase</keyword>
<dbReference type="CDD" id="cd18787">
    <property type="entry name" value="SF2_C_DEAD"/>
    <property type="match status" value="1"/>
</dbReference>
<evidence type="ECO:0000259" key="13">
    <source>
        <dbReference type="PROSITE" id="PS51195"/>
    </source>
</evidence>
<dbReference type="SUPFAM" id="SSF52540">
    <property type="entry name" value="P-loop containing nucleoside triphosphate hydrolases"/>
    <property type="match status" value="1"/>
</dbReference>
<dbReference type="Pfam" id="PF03880">
    <property type="entry name" value="DbpA"/>
    <property type="match status" value="1"/>
</dbReference>
<feature type="compositionally biased region" description="Basic residues" evidence="10">
    <location>
        <begin position="548"/>
        <end position="557"/>
    </location>
</feature>
<evidence type="ECO:0000259" key="12">
    <source>
        <dbReference type="PROSITE" id="PS51194"/>
    </source>
</evidence>
<dbReference type="InterPro" id="IPR001650">
    <property type="entry name" value="Helicase_C-like"/>
</dbReference>
<evidence type="ECO:0000256" key="5">
    <source>
        <dbReference type="ARBA" id="ARBA00022840"/>
    </source>
</evidence>
<dbReference type="EMBL" id="JACRSO010000001">
    <property type="protein sequence ID" value="MBC8528053.1"/>
    <property type="molecule type" value="Genomic_DNA"/>
</dbReference>
<dbReference type="SMART" id="SM00487">
    <property type="entry name" value="DEXDc"/>
    <property type="match status" value="1"/>
</dbReference>
<dbReference type="Gene3D" id="3.40.50.300">
    <property type="entry name" value="P-loop containing nucleotide triphosphate hydrolases"/>
    <property type="match status" value="2"/>
</dbReference>
<evidence type="ECO:0000259" key="11">
    <source>
        <dbReference type="PROSITE" id="PS51192"/>
    </source>
</evidence>
<dbReference type="Pfam" id="PF25399">
    <property type="entry name" value="DeaD_dimer"/>
    <property type="match status" value="1"/>
</dbReference>
<feature type="short sequence motif" description="Q motif" evidence="8">
    <location>
        <begin position="10"/>
        <end position="38"/>
    </location>
</feature>
<dbReference type="InterPro" id="IPR005580">
    <property type="entry name" value="DbpA/CsdA_RNA-bd_dom"/>
</dbReference>
<dbReference type="Pfam" id="PF00271">
    <property type="entry name" value="Helicase_C"/>
    <property type="match status" value="1"/>
</dbReference>
<evidence type="ECO:0000313" key="14">
    <source>
        <dbReference type="EMBL" id="MBC8528053.1"/>
    </source>
</evidence>
<dbReference type="InterPro" id="IPR057325">
    <property type="entry name" value="DeaD_dimer"/>
</dbReference>
<feature type="region of interest" description="Disordered" evidence="10">
    <location>
        <begin position="529"/>
        <end position="557"/>
    </location>
</feature>
<evidence type="ECO:0000256" key="1">
    <source>
        <dbReference type="ARBA" id="ARBA00022490"/>
    </source>
</evidence>
<keyword evidence="15" id="KW-1185">Reference proteome</keyword>
<dbReference type="InterPro" id="IPR044742">
    <property type="entry name" value="DEAD/DEAH_RhlB"/>
</dbReference>
<dbReference type="GO" id="GO:0005829">
    <property type="term" value="C:cytosol"/>
    <property type="evidence" value="ECO:0007669"/>
    <property type="project" value="TreeGrafter"/>
</dbReference>
<feature type="domain" description="DEAD-box RNA helicase Q" evidence="13">
    <location>
        <begin position="10"/>
        <end position="38"/>
    </location>
</feature>
<accession>A0A926CXN4</accession>
<keyword evidence="2 9" id="KW-0547">Nucleotide-binding</keyword>
<protein>
    <submittedName>
        <fullName evidence="14">DEAD/DEAH box helicase</fullName>
    </submittedName>
</protein>
<evidence type="ECO:0000256" key="10">
    <source>
        <dbReference type="SAM" id="MobiDB-lite"/>
    </source>
</evidence>
<dbReference type="Proteomes" id="UP000654279">
    <property type="component" value="Unassembled WGS sequence"/>
</dbReference>
<reference evidence="14" key="1">
    <citation type="submission" date="2020-08" db="EMBL/GenBank/DDBJ databases">
        <title>Genome public.</title>
        <authorList>
            <person name="Liu C."/>
            <person name="Sun Q."/>
        </authorList>
    </citation>
    <scope>NUCLEOTIDE SEQUENCE</scope>
    <source>
        <strain evidence="14">NSJ-44</strain>
    </source>
</reference>
<dbReference type="Pfam" id="PF00270">
    <property type="entry name" value="DEAD"/>
    <property type="match status" value="1"/>
</dbReference>
<feature type="domain" description="Helicase ATP-binding" evidence="11">
    <location>
        <begin position="41"/>
        <end position="211"/>
    </location>
</feature>
<evidence type="ECO:0000256" key="9">
    <source>
        <dbReference type="RuleBase" id="RU000492"/>
    </source>
</evidence>
<dbReference type="PROSITE" id="PS51194">
    <property type="entry name" value="HELICASE_CTER"/>
    <property type="match status" value="1"/>
</dbReference>
<dbReference type="InterPro" id="IPR014001">
    <property type="entry name" value="Helicase_ATP-bd"/>
</dbReference>
<dbReference type="InterPro" id="IPR011545">
    <property type="entry name" value="DEAD/DEAH_box_helicase_dom"/>
</dbReference>
<dbReference type="CDD" id="cd00268">
    <property type="entry name" value="DEADc"/>
    <property type="match status" value="1"/>
</dbReference>
<comment type="caution">
    <text evidence="14">The sequence shown here is derived from an EMBL/GenBank/DDBJ whole genome shotgun (WGS) entry which is preliminary data.</text>
</comment>